<dbReference type="VEuPathDB" id="FungiDB:SCHCODRAFT_02637939"/>
<dbReference type="OrthoDB" id="529273at2759"/>
<reference evidence="2 3" key="1">
    <citation type="journal article" date="2010" name="Nat. Biotechnol.">
        <title>Genome sequence of the model mushroom Schizophyllum commune.</title>
        <authorList>
            <person name="Ohm R.A."/>
            <person name="de Jong J.F."/>
            <person name="Lugones L.G."/>
            <person name="Aerts A."/>
            <person name="Kothe E."/>
            <person name="Stajich J.E."/>
            <person name="de Vries R.P."/>
            <person name="Record E."/>
            <person name="Levasseur A."/>
            <person name="Baker S.E."/>
            <person name="Bartholomew K.A."/>
            <person name="Coutinho P.M."/>
            <person name="Erdmann S."/>
            <person name="Fowler T.J."/>
            <person name="Gathman A.C."/>
            <person name="Lombard V."/>
            <person name="Henrissat B."/>
            <person name="Knabe N."/>
            <person name="Kuees U."/>
            <person name="Lilly W.W."/>
            <person name="Lindquist E."/>
            <person name="Lucas S."/>
            <person name="Magnuson J.K."/>
            <person name="Piumi F."/>
            <person name="Raudaskoski M."/>
            <person name="Salamov A."/>
            <person name="Schmutz J."/>
            <person name="Schwarze F.W.M.R."/>
            <person name="vanKuyk P.A."/>
            <person name="Horton J.S."/>
            <person name="Grigoriev I.V."/>
            <person name="Woesten H.A.B."/>
        </authorList>
    </citation>
    <scope>NUCLEOTIDE SEQUENCE [LARGE SCALE GENOMIC DNA]</scope>
    <source>
        <strain evidence="3">H4-8 / FGSC 9210</strain>
    </source>
</reference>
<gene>
    <name evidence="2" type="ORF">SCHCODRAFT_59568</name>
</gene>
<dbReference type="InterPro" id="IPR049625">
    <property type="entry name" value="Glyco_transf_61_cat"/>
</dbReference>
<evidence type="ECO:0000313" key="2">
    <source>
        <dbReference type="EMBL" id="EFI93616.1"/>
    </source>
</evidence>
<name>D8QD55_SCHCM</name>
<dbReference type="GO" id="GO:0016757">
    <property type="term" value="F:glycosyltransferase activity"/>
    <property type="evidence" value="ECO:0007669"/>
    <property type="project" value="InterPro"/>
</dbReference>
<dbReference type="InParanoid" id="D8QD55"/>
<dbReference type="GeneID" id="9590789"/>
<dbReference type="Proteomes" id="UP000007431">
    <property type="component" value="Unassembled WGS sequence"/>
</dbReference>
<dbReference type="KEGG" id="scm:SCHCO_02637939"/>
<dbReference type="STRING" id="578458.D8QD55"/>
<keyword evidence="3" id="KW-1185">Reference proteome</keyword>
<evidence type="ECO:0000313" key="3">
    <source>
        <dbReference type="Proteomes" id="UP000007431"/>
    </source>
</evidence>
<evidence type="ECO:0000259" key="1">
    <source>
        <dbReference type="Pfam" id="PF04577"/>
    </source>
</evidence>
<dbReference type="EMBL" id="GL377310">
    <property type="protein sequence ID" value="EFI93616.1"/>
    <property type="molecule type" value="Genomic_DNA"/>
</dbReference>
<accession>D8QD55</accession>
<feature type="domain" description="Glycosyltransferase 61 catalytic" evidence="1">
    <location>
        <begin position="258"/>
        <end position="355"/>
    </location>
</feature>
<dbReference type="AlphaFoldDB" id="D8QD55"/>
<dbReference type="OMA" id="KIHGTSW"/>
<dbReference type="eggNOG" id="ENOG502SMK7">
    <property type="taxonomic scope" value="Eukaryota"/>
</dbReference>
<protein>
    <recommendedName>
        <fullName evidence="1">Glycosyltransferase 61 catalytic domain-containing protein</fullName>
    </recommendedName>
</protein>
<dbReference type="Pfam" id="PF04577">
    <property type="entry name" value="Glyco_transf_61"/>
    <property type="match status" value="1"/>
</dbReference>
<organism evidence="3">
    <name type="scientific">Schizophyllum commune (strain H4-8 / FGSC 9210)</name>
    <name type="common">Split gill fungus</name>
    <dbReference type="NCBI Taxonomy" id="578458"/>
    <lineage>
        <taxon>Eukaryota</taxon>
        <taxon>Fungi</taxon>
        <taxon>Dikarya</taxon>
        <taxon>Basidiomycota</taxon>
        <taxon>Agaricomycotina</taxon>
        <taxon>Agaricomycetes</taxon>
        <taxon>Agaricomycetidae</taxon>
        <taxon>Agaricales</taxon>
        <taxon>Schizophyllaceae</taxon>
        <taxon>Schizophyllum</taxon>
    </lineage>
</organism>
<dbReference type="HOGENOM" id="CLU_033167_0_0_1"/>
<proteinExistence type="predicted"/>
<sequence length="403" mass="45966">MAHAHNGTRRHRHHHIARASNLEAINHSELEATMDEALIQWGTDVPESKMRAQSPGYNVIDNVVLFNKTMYIVTDKPDTFPPLKTIVASTGQTYNEWKIISKKDAPNSLGTHAGIMRGVTWMAADADVHNATLFALWRTYASLDPNTGADSRTALTPPTRLFFPQIRVYCDSNPPFQDYWIRRRRSDTGFHPFTFKAAFPHLSTLFLETWEDYHQMEVPYFIERIVIADRRAALEAGKGTYGGALELPASKHWWEPKRRTLAQYFDTYEEANSNKRVITYIQRQHATTGSRLRAEDHAALLDALGKLGREVEVHVDSDDDEETSWTRRLSSITRSEIIIGVHGGQLMDAVYMKPSPRSTLLEFFPANTFCSDRQLAMQSLGIDYHAWTETRYVRLAIVRTGGR</sequence>